<evidence type="ECO:0000313" key="3">
    <source>
        <dbReference type="EMBL" id="KIW06080.1"/>
    </source>
</evidence>
<dbReference type="Pfam" id="PF00501">
    <property type="entry name" value="AMP-binding"/>
    <property type="match status" value="1"/>
</dbReference>
<keyword evidence="4" id="KW-1185">Reference proteome</keyword>
<dbReference type="NCBIfam" id="NF002937">
    <property type="entry name" value="PRK03584.1"/>
    <property type="match status" value="1"/>
</dbReference>
<dbReference type="PANTHER" id="PTHR42921">
    <property type="entry name" value="ACETOACETYL-COA SYNTHETASE"/>
    <property type="match status" value="1"/>
</dbReference>
<dbReference type="GeneID" id="27311224"/>
<reference evidence="3 4" key="1">
    <citation type="submission" date="2015-01" db="EMBL/GenBank/DDBJ databases">
        <title>The Genome Sequence of Ochroconis gallopava CBS43764.</title>
        <authorList>
            <consortium name="The Broad Institute Genomics Platform"/>
            <person name="Cuomo C."/>
            <person name="de Hoog S."/>
            <person name="Gorbushina A."/>
            <person name="Stielow B."/>
            <person name="Teixiera M."/>
            <person name="Abouelleil A."/>
            <person name="Chapman S.B."/>
            <person name="Priest M."/>
            <person name="Young S.K."/>
            <person name="Wortman J."/>
            <person name="Nusbaum C."/>
            <person name="Birren B."/>
        </authorList>
    </citation>
    <scope>NUCLEOTIDE SEQUENCE [LARGE SCALE GENOMIC DNA]</scope>
    <source>
        <strain evidence="3 4">CBS 43764</strain>
    </source>
</reference>
<accession>A0A0D2AHQ2</accession>
<dbReference type="InterPro" id="IPR020845">
    <property type="entry name" value="AMP-binding_CS"/>
</dbReference>
<proteinExistence type="predicted"/>
<dbReference type="Pfam" id="PF13193">
    <property type="entry name" value="AMP-binding_C"/>
    <property type="match status" value="1"/>
</dbReference>
<evidence type="ECO:0000259" key="2">
    <source>
        <dbReference type="Pfam" id="PF13193"/>
    </source>
</evidence>
<dbReference type="RefSeq" id="XP_016215949.1">
    <property type="nucleotide sequence ID" value="XM_016356426.1"/>
</dbReference>
<feature type="domain" description="AMP-binding enzyme C-terminal" evidence="2">
    <location>
        <begin position="556"/>
        <end position="633"/>
    </location>
</feature>
<dbReference type="AlphaFoldDB" id="A0A0D2AHQ2"/>
<dbReference type="GO" id="GO:0030729">
    <property type="term" value="F:acetoacetate-CoA ligase activity"/>
    <property type="evidence" value="ECO:0007669"/>
    <property type="project" value="InterPro"/>
</dbReference>
<dbReference type="InterPro" id="IPR025110">
    <property type="entry name" value="AMP-bd_C"/>
</dbReference>
<sequence>MANEQSHQLWSPSPANGGNLKDFINLANNRFGLNLKSYHDLHAWSICTETSNDFWILLFEYLRIKSNRKPSIAFAAKMSTVPMFPPPHFFPEIKLNFTENIFSNFIPSAVILHVCSEGANHVRDVTWDELRTQVEKIASAMINSGVSVGDRVAAIISNRQEAIASCLATLSLGAIWSASSPEMGSSAILSRLTQIRPKLIICESETVYNNKRRDLTSTNLIWARKLAQNESLRSIIVLSQKKIKVGTEFKMILWDRFLALATPRKLSFVQLPFNHPAFIVYSSGTSGSPKCIVHSAGGLLIQAKKDAILHYDIKPRDTVMQYTTTGWIMWVMVLVSLTYGGKVVLYDGSPFIPDELVLLRLVSNLKVNVFGTSAKFLTHLKTKMICPKKTLDLSHLRTVTSTGSPLTADVATWFYKHGFPKHIHLHSTCGGTDLACSLVTGVPTIPLFAGEIQGPSLGMAVDILSMDETEPVSVAFKGEAGELACLKPFPSQPVFFWGDKENVQYKSSYFEKFGAHTWIQGDFVSMNPTTKGFTVHGRSDGVLNPSGVRFGSAEIYNVVQEFPEVQDSLCVGQRRKDDDDEHVVLFVQLRSKENLSRTLHNKLKESIAKRLSKRHVPKFIFATPEIPYTINGKKVEILVKKIISGQPFKVSPTVQNPDCLMFYQSFLHVEQKYEELRKQWKYARL</sequence>
<dbReference type="HOGENOM" id="CLU_000022_3_3_1"/>
<dbReference type="InParanoid" id="A0A0D2AHQ2"/>
<dbReference type="Gene3D" id="3.40.50.12780">
    <property type="entry name" value="N-terminal domain of ligase-like"/>
    <property type="match status" value="1"/>
</dbReference>
<evidence type="ECO:0000259" key="1">
    <source>
        <dbReference type="Pfam" id="PF00501"/>
    </source>
</evidence>
<dbReference type="GO" id="GO:0006629">
    <property type="term" value="P:lipid metabolic process"/>
    <property type="evidence" value="ECO:0007669"/>
    <property type="project" value="InterPro"/>
</dbReference>
<name>A0A0D2AHQ2_9PEZI</name>
<gene>
    <name evidence="3" type="ORF">PV09_03251</name>
</gene>
<dbReference type="InterPro" id="IPR042099">
    <property type="entry name" value="ANL_N_sf"/>
</dbReference>
<dbReference type="PROSITE" id="PS00455">
    <property type="entry name" value="AMP_BINDING"/>
    <property type="match status" value="1"/>
</dbReference>
<dbReference type="Gene3D" id="3.30.300.30">
    <property type="match status" value="1"/>
</dbReference>
<evidence type="ECO:0000313" key="4">
    <source>
        <dbReference type="Proteomes" id="UP000053259"/>
    </source>
</evidence>
<dbReference type="STRING" id="253628.A0A0D2AHQ2"/>
<dbReference type="NCBIfam" id="TIGR01217">
    <property type="entry name" value="ac_ac_CoA_syn"/>
    <property type="match status" value="1"/>
</dbReference>
<keyword evidence="3" id="KW-0436">Ligase</keyword>
<dbReference type="EMBL" id="KN847536">
    <property type="protein sequence ID" value="KIW06080.1"/>
    <property type="molecule type" value="Genomic_DNA"/>
</dbReference>
<feature type="domain" description="AMP-dependent synthetase/ligase" evidence="1">
    <location>
        <begin position="121"/>
        <end position="484"/>
    </location>
</feature>
<protein>
    <submittedName>
        <fullName evidence="3">Acetoacetate-CoA ligase</fullName>
    </submittedName>
</protein>
<dbReference type="SUPFAM" id="SSF56801">
    <property type="entry name" value="Acetyl-CoA synthetase-like"/>
    <property type="match status" value="1"/>
</dbReference>
<dbReference type="PANTHER" id="PTHR42921:SF4">
    <property type="entry name" value="ACETOACETYL-COA SYNTHASE (AFU_ORTHOLOGUE AFUA_8G04770)"/>
    <property type="match status" value="1"/>
</dbReference>
<dbReference type="InterPro" id="IPR005914">
    <property type="entry name" value="Acac_CoA_synth"/>
</dbReference>
<dbReference type="VEuPathDB" id="FungiDB:PV09_03251"/>
<dbReference type="Proteomes" id="UP000053259">
    <property type="component" value="Unassembled WGS sequence"/>
</dbReference>
<organism evidence="3 4">
    <name type="scientific">Verruconis gallopava</name>
    <dbReference type="NCBI Taxonomy" id="253628"/>
    <lineage>
        <taxon>Eukaryota</taxon>
        <taxon>Fungi</taxon>
        <taxon>Dikarya</taxon>
        <taxon>Ascomycota</taxon>
        <taxon>Pezizomycotina</taxon>
        <taxon>Dothideomycetes</taxon>
        <taxon>Pleosporomycetidae</taxon>
        <taxon>Venturiales</taxon>
        <taxon>Sympoventuriaceae</taxon>
        <taxon>Verruconis</taxon>
    </lineage>
</organism>
<dbReference type="InterPro" id="IPR045851">
    <property type="entry name" value="AMP-bd_C_sf"/>
</dbReference>
<dbReference type="OrthoDB" id="10253869at2759"/>
<dbReference type="InterPro" id="IPR000873">
    <property type="entry name" value="AMP-dep_synth/lig_dom"/>
</dbReference>